<dbReference type="GO" id="GO:0042834">
    <property type="term" value="F:peptidoglycan binding"/>
    <property type="evidence" value="ECO:0007669"/>
    <property type="project" value="InterPro"/>
</dbReference>
<dbReference type="EMBL" id="JABBXH010000010">
    <property type="protein sequence ID" value="NMP33536.1"/>
    <property type="molecule type" value="Genomic_DNA"/>
</dbReference>
<dbReference type="InterPro" id="IPR036680">
    <property type="entry name" value="SPOR-like_sf"/>
</dbReference>
<dbReference type="RefSeq" id="WP_169076856.1">
    <property type="nucleotide sequence ID" value="NZ_JABBXH010000010.1"/>
</dbReference>
<dbReference type="PANTHER" id="PTHR38687">
    <property type="entry name" value="CELL DIVISION PROTEIN DEDD-RELATED"/>
    <property type="match status" value="1"/>
</dbReference>
<dbReference type="InterPro" id="IPR052521">
    <property type="entry name" value="Cell_div_SPOR-domain"/>
</dbReference>
<sequence length="183" mass="20664">MAPQDYVSRSSNKKKSPYKKQAQQPEGMSIKLKIIILLTIVAIAGAGYFLWFLKGVEPVEQTVTPTKQSTHSSSDLPTPPDEKWDYIDKLKNGEEIEGGHYEVVEKGPYRMPCGSFRDRKKAESMKAQIAFTGLVANISESVGSNGTWYRVILGPYPRKRMAEKDKHKLKRNNITTCQILLMN</sequence>
<dbReference type="AlphaFoldDB" id="A0A7Y0LFJ2"/>
<keyword evidence="2" id="KW-0472">Membrane</keyword>
<keyword evidence="2" id="KW-1133">Transmembrane helix</keyword>
<feature type="region of interest" description="Disordered" evidence="1">
    <location>
        <begin position="63"/>
        <end position="82"/>
    </location>
</feature>
<keyword evidence="4" id="KW-0132">Cell division</keyword>
<evidence type="ECO:0000256" key="1">
    <source>
        <dbReference type="SAM" id="MobiDB-lite"/>
    </source>
</evidence>
<keyword evidence="4" id="KW-0131">Cell cycle</keyword>
<proteinExistence type="predicted"/>
<dbReference type="PANTHER" id="PTHR38687:SF2">
    <property type="entry name" value="CELL DIVISION PROTEIN FTSN"/>
    <property type="match status" value="1"/>
</dbReference>
<dbReference type="GO" id="GO:0051301">
    <property type="term" value="P:cell division"/>
    <property type="evidence" value="ECO:0007669"/>
    <property type="project" value="UniProtKB-KW"/>
</dbReference>
<name>A0A7Y0LFJ2_9GAMM</name>
<dbReference type="InterPro" id="IPR007730">
    <property type="entry name" value="SPOR-like_dom"/>
</dbReference>
<reference evidence="4 5" key="1">
    <citation type="submission" date="2020-04" db="EMBL/GenBank/DDBJ databases">
        <title>Thalassotalea sp. M1531, isolated from the surface of marine red alga.</title>
        <authorList>
            <person name="Pang L."/>
            <person name="Lu D.-C."/>
        </authorList>
    </citation>
    <scope>NUCLEOTIDE SEQUENCE [LARGE SCALE GENOMIC DNA]</scope>
    <source>
        <strain evidence="4 5">M1531</strain>
    </source>
</reference>
<feature type="domain" description="SPOR" evidence="3">
    <location>
        <begin position="103"/>
        <end position="182"/>
    </location>
</feature>
<feature type="transmembrane region" description="Helical" evidence="2">
    <location>
        <begin position="34"/>
        <end position="53"/>
    </location>
</feature>
<dbReference type="PROSITE" id="PS51724">
    <property type="entry name" value="SPOR"/>
    <property type="match status" value="1"/>
</dbReference>
<feature type="compositionally biased region" description="Polar residues" evidence="1">
    <location>
        <begin position="63"/>
        <end position="76"/>
    </location>
</feature>
<evidence type="ECO:0000259" key="3">
    <source>
        <dbReference type="PROSITE" id="PS51724"/>
    </source>
</evidence>
<dbReference type="Proteomes" id="UP000568664">
    <property type="component" value="Unassembled WGS sequence"/>
</dbReference>
<gene>
    <name evidence="4" type="ORF">HII17_18470</name>
</gene>
<evidence type="ECO:0000256" key="2">
    <source>
        <dbReference type="SAM" id="Phobius"/>
    </source>
</evidence>
<protein>
    <submittedName>
        <fullName evidence="4">Cell division protein FtsN</fullName>
    </submittedName>
</protein>
<dbReference type="SUPFAM" id="SSF110997">
    <property type="entry name" value="Sporulation related repeat"/>
    <property type="match status" value="1"/>
</dbReference>
<keyword evidence="2" id="KW-0812">Transmembrane</keyword>
<organism evidence="4 5">
    <name type="scientific">Thalassotalea algicola</name>
    <dbReference type="NCBI Taxonomy" id="2716224"/>
    <lineage>
        <taxon>Bacteria</taxon>
        <taxon>Pseudomonadati</taxon>
        <taxon>Pseudomonadota</taxon>
        <taxon>Gammaproteobacteria</taxon>
        <taxon>Alteromonadales</taxon>
        <taxon>Colwelliaceae</taxon>
        <taxon>Thalassotalea</taxon>
    </lineage>
</organism>
<dbReference type="Gene3D" id="3.30.70.1070">
    <property type="entry name" value="Sporulation related repeat"/>
    <property type="match status" value="1"/>
</dbReference>
<keyword evidence="5" id="KW-1185">Reference proteome</keyword>
<feature type="region of interest" description="Disordered" evidence="1">
    <location>
        <begin position="1"/>
        <end position="22"/>
    </location>
</feature>
<evidence type="ECO:0000313" key="4">
    <source>
        <dbReference type="EMBL" id="NMP33536.1"/>
    </source>
</evidence>
<accession>A0A7Y0LFJ2</accession>
<comment type="caution">
    <text evidence="4">The sequence shown here is derived from an EMBL/GenBank/DDBJ whole genome shotgun (WGS) entry which is preliminary data.</text>
</comment>
<evidence type="ECO:0000313" key="5">
    <source>
        <dbReference type="Proteomes" id="UP000568664"/>
    </source>
</evidence>
<dbReference type="Pfam" id="PF05036">
    <property type="entry name" value="SPOR"/>
    <property type="match status" value="1"/>
</dbReference>